<reference evidence="12" key="1">
    <citation type="submission" date="2025-08" db="UniProtKB">
        <authorList>
            <consortium name="RefSeq"/>
        </authorList>
    </citation>
    <scope>IDENTIFICATION</scope>
    <source>
        <tissue evidence="12">Blood</tissue>
    </source>
</reference>
<organism evidence="11 12">
    <name type="scientific">Puma concolor</name>
    <name type="common">Mountain lion</name>
    <name type="synonym">Felis concolor</name>
    <dbReference type="NCBI Taxonomy" id="9696"/>
    <lineage>
        <taxon>Eukaryota</taxon>
        <taxon>Metazoa</taxon>
        <taxon>Chordata</taxon>
        <taxon>Craniata</taxon>
        <taxon>Vertebrata</taxon>
        <taxon>Euteleostomi</taxon>
        <taxon>Mammalia</taxon>
        <taxon>Eutheria</taxon>
        <taxon>Laurasiatheria</taxon>
        <taxon>Carnivora</taxon>
        <taxon>Feliformia</taxon>
        <taxon>Felidae</taxon>
        <taxon>Felinae</taxon>
        <taxon>Puma</taxon>
    </lineage>
</organism>
<name>A0A6P6H3K9_PUMCO</name>
<feature type="domain" description="TRPM-like" evidence="10">
    <location>
        <begin position="236"/>
        <end position="279"/>
    </location>
</feature>
<evidence type="ECO:0000256" key="5">
    <source>
        <dbReference type="ARBA" id="ARBA00023065"/>
    </source>
</evidence>
<evidence type="ECO:0000256" key="7">
    <source>
        <dbReference type="ARBA" id="ARBA00023303"/>
    </source>
</evidence>
<dbReference type="AlphaFoldDB" id="A0A6P6H3K9"/>
<evidence type="ECO:0000256" key="4">
    <source>
        <dbReference type="ARBA" id="ARBA00022989"/>
    </source>
</evidence>
<protein>
    <submittedName>
        <fullName evidence="12">Transient receptor potential cation channel subfamily M member 4</fullName>
    </submittedName>
</protein>
<dbReference type="GO" id="GO:0005227">
    <property type="term" value="F:calcium-activated cation channel activity"/>
    <property type="evidence" value="ECO:0007669"/>
    <property type="project" value="TreeGrafter"/>
</dbReference>
<dbReference type="PANTHER" id="PTHR13800">
    <property type="entry name" value="TRANSIENT RECEPTOR POTENTIAL CATION CHANNEL, SUBFAMILY M, MEMBER 6"/>
    <property type="match status" value="1"/>
</dbReference>
<evidence type="ECO:0000256" key="8">
    <source>
        <dbReference type="SAM" id="Phobius"/>
    </source>
</evidence>
<dbReference type="RefSeq" id="XP_025770113.1">
    <property type="nucleotide sequence ID" value="XM_025914328.1"/>
</dbReference>
<dbReference type="Pfam" id="PF25508">
    <property type="entry name" value="TRPM2"/>
    <property type="match status" value="1"/>
</dbReference>
<evidence type="ECO:0000259" key="10">
    <source>
        <dbReference type="Pfam" id="PF25508"/>
    </source>
</evidence>
<evidence type="ECO:0000313" key="12">
    <source>
        <dbReference type="RefSeq" id="XP_025770113.1"/>
    </source>
</evidence>
<dbReference type="Proteomes" id="UP000515131">
    <property type="component" value="Unplaced"/>
</dbReference>
<keyword evidence="11" id="KW-1185">Reference proteome</keyword>
<dbReference type="Pfam" id="PF18139">
    <property type="entry name" value="LSDAT_euk"/>
    <property type="match status" value="1"/>
</dbReference>
<evidence type="ECO:0000256" key="2">
    <source>
        <dbReference type="ARBA" id="ARBA00022448"/>
    </source>
</evidence>
<feature type="transmembrane region" description="Helical" evidence="8">
    <location>
        <begin position="354"/>
        <end position="371"/>
    </location>
</feature>
<sequence>MVGPEKEQGWIPKIFKKKTCTTFIVDPTDSGFLPTGLVGSRWTVMNPQGSFPARYPWRGEPDDGVQFPLDYNYSAFFLVDDGTHGRLGGENRFRLRFESYVAQQKTGVGGTGIDIPVLLLLIDGDEKMLERIENATQAQLPCLLVAGSGGAADCLAEILEDTLAPGRGGSRPAEVQDRIRRFFPKGDPEVLQAQVERIMTRKELLTVYSSEDGPEEFETIVLRALVKGFPPPPPSGSNAVASALGACLLLRVLARLESEAEEAARRKDLAAKFEGLGVGAKPEEESTQKDLAFGVDRGVNGEGPAGLTPGLYDLGRTVLCLDFMVFTLRLLHIFTVNKQLGPKIVIVNKMMKDVFFFLFFLGVWLVAYGVATEGLLRPRDRDLPNILRRVFYRPYLQIFGQIPQEDMDVALMEHVNCSSEQGFWARPLGAQAGSCVSLYANWLVILLLIIFLLVANILLLNLLIAMFSLSHYPGDSLEEMKPLRKHAHSGTKPPT</sequence>
<keyword evidence="5" id="KW-0406">Ion transport</keyword>
<feature type="domain" description="TRPM SLOG" evidence="9">
    <location>
        <begin position="58"/>
        <end position="165"/>
    </location>
</feature>
<dbReference type="GeneID" id="112850798"/>
<comment type="subcellular location">
    <subcellularLocation>
        <location evidence="1">Membrane</location>
        <topology evidence="1">Multi-pass membrane protein</topology>
    </subcellularLocation>
</comment>
<keyword evidence="3 8" id="KW-0812">Transmembrane</keyword>
<dbReference type="GO" id="GO:0005886">
    <property type="term" value="C:plasma membrane"/>
    <property type="evidence" value="ECO:0007669"/>
    <property type="project" value="TreeGrafter"/>
</dbReference>
<evidence type="ECO:0000259" key="9">
    <source>
        <dbReference type="Pfam" id="PF18139"/>
    </source>
</evidence>
<dbReference type="InterPro" id="IPR041491">
    <property type="entry name" value="TRPM_SLOG"/>
</dbReference>
<gene>
    <name evidence="12" type="primary">TRPM4</name>
</gene>
<proteinExistence type="predicted"/>
<dbReference type="InterPro" id="IPR050927">
    <property type="entry name" value="TRPM"/>
</dbReference>
<evidence type="ECO:0000256" key="1">
    <source>
        <dbReference type="ARBA" id="ARBA00004141"/>
    </source>
</evidence>
<keyword evidence="2" id="KW-0813">Transport</keyword>
<dbReference type="GO" id="GO:0099604">
    <property type="term" value="F:ligand-gated calcium channel activity"/>
    <property type="evidence" value="ECO:0007669"/>
    <property type="project" value="TreeGrafter"/>
</dbReference>
<keyword evidence="7" id="KW-0407">Ion channel</keyword>
<evidence type="ECO:0000256" key="6">
    <source>
        <dbReference type="ARBA" id="ARBA00023136"/>
    </source>
</evidence>
<keyword evidence="6 8" id="KW-0472">Membrane</keyword>
<evidence type="ECO:0000313" key="11">
    <source>
        <dbReference type="Proteomes" id="UP000515131"/>
    </source>
</evidence>
<accession>A0A6P6H3K9</accession>
<dbReference type="InterPro" id="IPR057366">
    <property type="entry name" value="TRPM-like"/>
</dbReference>
<feature type="transmembrane region" description="Helical" evidence="8">
    <location>
        <begin position="314"/>
        <end position="334"/>
    </location>
</feature>
<dbReference type="PANTHER" id="PTHR13800:SF6">
    <property type="entry name" value="TRANSIENT RECEPTOR POTENTIAL CATION CHANNEL SUBFAMILY M MEMBER 4"/>
    <property type="match status" value="1"/>
</dbReference>
<dbReference type="KEGG" id="pcoo:112850798"/>
<keyword evidence="4 8" id="KW-1133">Transmembrane helix</keyword>
<evidence type="ECO:0000256" key="3">
    <source>
        <dbReference type="ARBA" id="ARBA00022692"/>
    </source>
</evidence>
<feature type="transmembrane region" description="Helical" evidence="8">
    <location>
        <begin position="442"/>
        <end position="464"/>
    </location>
</feature>
<keyword evidence="12" id="KW-0675">Receptor</keyword>
<dbReference type="CTD" id="54795"/>